<evidence type="ECO:0008006" key="8">
    <source>
        <dbReference type="Google" id="ProtNLM"/>
    </source>
</evidence>
<evidence type="ECO:0000256" key="2">
    <source>
        <dbReference type="SAM" id="SignalP"/>
    </source>
</evidence>
<feature type="domain" description="BT-1020-like structural beta-sandwich" evidence="5">
    <location>
        <begin position="653"/>
        <end position="773"/>
    </location>
</feature>
<dbReference type="SUPFAM" id="SSF51126">
    <property type="entry name" value="Pectin lyase-like"/>
    <property type="match status" value="1"/>
</dbReference>
<accession>A0A6C2U006</accession>
<evidence type="ECO:0000259" key="5">
    <source>
        <dbReference type="Pfam" id="PF22585"/>
    </source>
</evidence>
<keyword evidence="7" id="KW-1185">Reference proteome</keyword>
<dbReference type="InterPro" id="IPR039448">
    <property type="entry name" value="Beta_helix"/>
</dbReference>
<proteinExistence type="predicted"/>
<gene>
    <name evidence="6" type="ORF">PDESU_01703</name>
</gene>
<evidence type="ECO:0000256" key="1">
    <source>
        <dbReference type="SAM" id="MobiDB-lite"/>
    </source>
</evidence>
<sequence length="1245" mass="134882">MESILKLSVLAVAITWSSLAQAGTQAVYYADSNLGLDSNPGSLESPFQTLEMARDAVRTINGSMTGDIVVYLRGGTFSLSQALTLDAQDSGNNGFRVIYRNYPDEEPIIDGGRPITGWTALSNGIYSASANSKVFNQLYVNNRPAQRARYPEYGSPYKIIANNDAAQQIRINKDEIENWSNLNRVQMVIASSFTSCRLRIDSFTTNGTEAVVTPMDPERAAYWGWLEGPLDGTPSYYFENHFDFLDTPGEWFLDVDTDTVYYIPRADEDMSTANVYVPELEELLHVEDTENLTLFGLTFQQAAWLEPMTNGMVQRQGSMRVLASYDETNGWSTKQFNVLPTATYFKGINNVRIERCLFTKMGAAAMGFDTGTTNNTVVGNVFSEIAESAIIYDIDNNRWATGDELSSLDLFDSNYFFRIGTLYYGGTGLFAFWPDRISITHNEFSQINGLGMNVGWGATYDTTATKEPLVANNRIHDTSIRALDSGGIHTKSDMSDALITENWIYNITKRSWWDIGPDRHSHGVYLDDNSQNATVSSNVFMNINSTDIKVKGNGHTFVYNGSQDQSIKDESGIRPEYIDIKEFWCGGAIGRDLEPSEAYTNAPVELDTLFDDSFDAEEVGAQPSGYLCDTSGGTIEIVDVPGSGNQSVRMTDSDSDNASGARLNRNLGEQSETMSCEFRMKAGQTDNSMFFILKDAGGAKACHVGFSGNGYLRFYYQSGEYTDIDSYSVGTWYTFRIEADVEKQTFSLWIDDALVLGDSLFFAPTAALATIEFYNTFSTGFFDLDYLTVKGAGSAGNSVPVAEDQAASVLHGDSVAISLGGSDMDGDSLSYAVAALPINGTLSGTAPDLVYTPTNSTASSDGFTYTVSDGQTNSAPATVSIQISLPLIYQDGFDNDGLDINTNGTGGGAASVDLGGGAGWADGGTATYSNGDAWWENAALLYSTNSFQSYGGFELAVTYYAESINVQGRNLFSFGLLESADSYSGANNPFVKATTAYGIGANVILHSNSSQTRGLWLANGSSNTLLDASGTVQQFVAGENTPVVLRVETDGAGGADWRYSINGFEEATGHIDSFDFSRSFHFAAYGQDNEHVKQLASVTLTPIPAPVPAAGYAGWIAGYGLSGAHAQQDADVENGGVGDGYNNLVEYALGMNPTNSDAGSRESVGTTLDGGTNFFEYVHSRRSGFAGQGLTYLLIDSTNLVDSVSFTNAQNEILVGPSVDGYESVTNRYRTDDPVKYLNLQIRLD</sequence>
<dbReference type="InterPro" id="IPR013320">
    <property type="entry name" value="ConA-like_dom_sf"/>
</dbReference>
<feature type="region of interest" description="Disordered" evidence="1">
    <location>
        <begin position="641"/>
        <end position="662"/>
    </location>
</feature>
<dbReference type="EMBL" id="CAAHFG010000001">
    <property type="protein sequence ID" value="VGO13149.1"/>
    <property type="molecule type" value="Genomic_DNA"/>
</dbReference>
<dbReference type="Proteomes" id="UP000366872">
    <property type="component" value="Unassembled WGS sequence"/>
</dbReference>
<protein>
    <recommendedName>
        <fullName evidence="8">Right handed beta helix domain-containing protein</fullName>
    </recommendedName>
</protein>
<dbReference type="Pfam" id="PF22585">
    <property type="entry name" value="Sialidase-like_CBM"/>
    <property type="match status" value="1"/>
</dbReference>
<dbReference type="SUPFAM" id="SSF49899">
    <property type="entry name" value="Concanavalin A-like lectins/glucanases"/>
    <property type="match status" value="1"/>
</dbReference>
<keyword evidence="2" id="KW-0732">Signal</keyword>
<name>A0A6C2U006_PONDE</name>
<evidence type="ECO:0000313" key="6">
    <source>
        <dbReference type="EMBL" id="VGO13149.1"/>
    </source>
</evidence>
<dbReference type="InterPro" id="IPR011050">
    <property type="entry name" value="Pectin_lyase_fold/virulence"/>
</dbReference>
<dbReference type="InterPro" id="IPR048482">
    <property type="entry name" value="GH141_ins"/>
</dbReference>
<organism evidence="6 7">
    <name type="scientific">Pontiella desulfatans</name>
    <dbReference type="NCBI Taxonomy" id="2750659"/>
    <lineage>
        <taxon>Bacteria</taxon>
        <taxon>Pseudomonadati</taxon>
        <taxon>Kiritimatiellota</taxon>
        <taxon>Kiritimatiellia</taxon>
        <taxon>Kiritimatiellales</taxon>
        <taxon>Pontiellaceae</taxon>
        <taxon>Pontiella</taxon>
    </lineage>
</organism>
<dbReference type="Pfam" id="PF17963">
    <property type="entry name" value="Big_9"/>
    <property type="match status" value="1"/>
</dbReference>
<dbReference type="PANTHER" id="PTHR36453:SF1">
    <property type="entry name" value="RIGHT HANDED BETA HELIX DOMAIN-CONTAINING PROTEIN"/>
    <property type="match status" value="1"/>
</dbReference>
<dbReference type="Pfam" id="PF21231">
    <property type="entry name" value="GH141_M"/>
    <property type="match status" value="1"/>
</dbReference>
<feature type="chain" id="PRO_5025585549" description="Right handed beta helix domain-containing protein" evidence="2">
    <location>
        <begin position="23"/>
        <end position="1245"/>
    </location>
</feature>
<evidence type="ECO:0000259" key="4">
    <source>
        <dbReference type="Pfam" id="PF21231"/>
    </source>
</evidence>
<dbReference type="Pfam" id="PF13229">
    <property type="entry name" value="Beta_helix"/>
    <property type="match status" value="1"/>
</dbReference>
<dbReference type="InterPro" id="IPR012334">
    <property type="entry name" value="Pectin_lyas_fold"/>
</dbReference>
<evidence type="ECO:0000259" key="3">
    <source>
        <dbReference type="Pfam" id="PF13229"/>
    </source>
</evidence>
<dbReference type="Gene3D" id="2.60.40.3440">
    <property type="match status" value="1"/>
</dbReference>
<dbReference type="PANTHER" id="PTHR36453">
    <property type="entry name" value="SECRETED PROTEIN-RELATED"/>
    <property type="match status" value="1"/>
</dbReference>
<evidence type="ECO:0000313" key="7">
    <source>
        <dbReference type="Proteomes" id="UP000366872"/>
    </source>
</evidence>
<dbReference type="Gene3D" id="2.160.20.10">
    <property type="entry name" value="Single-stranded right-handed beta-helix, Pectin lyase-like"/>
    <property type="match status" value="2"/>
</dbReference>
<dbReference type="AlphaFoldDB" id="A0A6C2U006"/>
<feature type="domain" description="Right handed beta helix" evidence="3">
    <location>
        <begin position="423"/>
        <end position="560"/>
    </location>
</feature>
<dbReference type="InterPro" id="IPR054490">
    <property type="entry name" value="BT_1020-like_b-sandwich_1"/>
</dbReference>
<feature type="domain" description="GH141-like insertion" evidence="4">
    <location>
        <begin position="130"/>
        <end position="265"/>
    </location>
</feature>
<feature type="signal peptide" evidence="2">
    <location>
        <begin position="1"/>
        <end position="22"/>
    </location>
</feature>
<reference evidence="6 7" key="1">
    <citation type="submission" date="2019-04" db="EMBL/GenBank/DDBJ databases">
        <authorList>
            <person name="Van Vliet M D."/>
        </authorList>
    </citation>
    <scope>NUCLEOTIDE SEQUENCE [LARGE SCALE GENOMIC DNA]</scope>
    <source>
        <strain evidence="6 7">F1</strain>
    </source>
</reference>